<dbReference type="EMBL" id="SWBQ01000003">
    <property type="protein sequence ID" value="TKC06059.1"/>
    <property type="molecule type" value="Genomic_DNA"/>
</dbReference>
<comment type="caution">
    <text evidence="2">The sequence shown here is derived from an EMBL/GenBank/DDBJ whole genome shotgun (WGS) entry which is preliminary data.</text>
</comment>
<evidence type="ECO:0000256" key="1">
    <source>
        <dbReference type="SAM" id="SignalP"/>
    </source>
</evidence>
<organism evidence="2 3">
    <name type="scientific">Pedobacter frigoris</name>
    <dbReference type="NCBI Taxonomy" id="2571272"/>
    <lineage>
        <taxon>Bacteria</taxon>
        <taxon>Pseudomonadati</taxon>
        <taxon>Bacteroidota</taxon>
        <taxon>Sphingobacteriia</taxon>
        <taxon>Sphingobacteriales</taxon>
        <taxon>Sphingobacteriaceae</taxon>
        <taxon>Pedobacter</taxon>
    </lineage>
</organism>
<evidence type="ECO:0000313" key="2">
    <source>
        <dbReference type="EMBL" id="TKC06059.1"/>
    </source>
</evidence>
<keyword evidence="1" id="KW-0732">Signal</keyword>
<dbReference type="Proteomes" id="UP000307244">
    <property type="component" value="Unassembled WGS sequence"/>
</dbReference>
<feature type="signal peptide" evidence="1">
    <location>
        <begin position="1"/>
        <end position="21"/>
    </location>
</feature>
<protein>
    <recommendedName>
        <fullName evidence="4">DUF4369 domain-containing protein</fullName>
    </recommendedName>
</protein>
<reference evidence="2 3" key="1">
    <citation type="submission" date="2019-04" db="EMBL/GenBank/DDBJ databases">
        <title>Pedobacter sp. RP-3-15 sp. nov., isolated from Arctic soil.</title>
        <authorList>
            <person name="Dahal R.H."/>
            <person name="Kim D.-U."/>
        </authorList>
    </citation>
    <scope>NUCLEOTIDE SEQUENCE [LARGE SCALE GENOMIC DNA]</scope>
    <source>
        <strain evidence="2 3">RP-3-15</strain>
    </source>
</reference>
<dbReference type="RefSeq" id="WP_136836319.1">
    <property type="nucleotide sequence ID" value="NZ_SWBQ01000003.1"/>
</dbReference>
<feature type="chain" id="PRO_5020745014" description="DUF4369 domain-containing protein" evidence="1">
    <location>
        <begin position="22"/>
        <end position="72"/>
    </location>
</feature>
<sequence length="72" mass="7910">MKKIINLLVLFLLALSGLAQQKTKISGKLLNCKNKVLELSPSTGNFKDSIMVNADGSFNYKTDKIKPLETPS</sequence>
<gene>
    <name evidence="2" type="ORF">FA047_12050</name>
</gene>
<name>A0A4U1CKU6_9SPHI</name>
<keyword evidence="3" id="KW-1185">Reference proteome</keyword>
<proteinExistence type="predicted"/>
<evidence type="ECO:0008006" key="4">
    <source>
        <dbReference type="Google" id="ProtNLM"/>
    </source>
</evidence>
<dbReference type="AlphaFoldDB" id="A0A4U1CKU6"/>
<accession>A0A4U1CKU6</accession>
<evidence type="ECO:0000313" key="3">
    <source>
        <dbReference type="Proteomes" id="UP000307244"/>
    </source>
</evidence>